<gene>
    <name evidence="3" type="ORF">SAMN07250955_106205</name>
</gene>
<dbReference type="EMBL" id="FYEH01000006">
    <property type="protein sequence ID" value="SNB68532.1"/>
    <property type="molecule type" value="Genomic_DNA"/>
</dbReference>
<feature type="region of interest" description="Disordered" evidence="1">
    <location>
        <begin position="30"/>
        <end position="50"/>
    </location>
</feature>
<keyword evidence="4" id="KW-1185">Reference proteome</keyword>
<keyword evidence="2" id="KW-0732">Signal</keyword>
<evidence type="ECO:0000256" key="1">
    <source>
        <dbReference type="SAM" id="MobiDB-lite"/>
    </source>
</evidence>
<feature type="compositionally biased region" description="Basic and acidic residues" evidence="1">
    <location>
        <begin position="36"/>
        <end position="50"/>
    </location>
</feature>
<feature type="chain" id="PRO_5012736123" description="PsiF repeat-containing protein" evidence="2">
    <location>
        <begin position="22"/>
        <end position="78"/>
    </location>
</feature>
<dbReference type="AlphaFoldDB" id="A0A212R8N8"/>
<protein>
    <recommendedName>
        <fullName evidence="5">PsiF repeat-containing protein</fullName>
    </recommendedName>
</protein>
<proteinExistence type="predicted"/>
<evidence type="ECO:0000256" key="2">
    <source>
        <dbReference type="SAM" id="SignalP"/>
    </source>
</evidence>
<evidence type="ECO:0000313" key="4">
    <source>
        <dbReference type="Proteomes" id="UP000197065"/>
    </source>
</evidence>
<organism evidence="3 4">
    <name type="scientific">Arboricoccus pini</name>
    <dbReference type="NCBI Taxonomy" id="1963835"/>
    <lineage>
        <taxon>Bacteria</taxon>
        <taxon>Pseudomonadati</taxon>
        <taxon>Pseudomonadota</taxon>
        <taxon>Alphaproteobacteria</taxon>
        <taxon>Geminicoccales</taxon>
        <taxon>Geminicoccaceae</taxon>
        <taxon>Arboricoccus</taxon>
    </lineage>
</organism>
<name>A0A212R8N8_9PROT</name>
<feature type="signal peptide" evidence="2">
    <location>
        <begin position="1"/>
        <end position="21"/>
    </location>
</feature>
<sequence length="78" mass="8978">MTRLGAALLLVLLAQPHAALALEPEWKPGHTAAEARQLREKREENRKAEQRYWRSKPLHCDTATECQRARRLRGDGSY</sequence>
<evidence type="ECO:0000313" key="3">
    <source>
        <dbReference type="EMBL" id="SNB68532.1"/>
    </source>
</evidence>
<evidence type="ECO:0008006" key="5">
    <source>
        <dbReference type="Google" id="ProtNLM"/>
    </source>
</evidence>
<dbReference type="Proteomes" id="UP000197065">
    <property type="component" value="Unassembled WGS sequence"/>
</dbReference>
<reference evidence="3 4" key="1">
    <citation type="submission" date="2017-06" db="EMBL/GenBank/DDBJ databases">
        <authorList>
            <person name="Kim H.J."/>
            <person name="Triplett B.A."/>
        </authorList>
    </citation>
    <scope>NUCLEOTIDE SEQUENCE [LARGE SCALE GENOMIC DNA]</scope>
    <source>
        <strain evidence="3 4">B29T1</strain>
    </source>
</reference>
<accession>A0A212R8N8</accession>